<feature type="region of interest" description="Disordered" evidence="1">
    <location>
        <begin position="195"/>
        <end position="220"/>
    </location>
</feature>
<sequence length="295" mass="32180">MNGLIRLVSCNVLYLYPIDTEPPQSPLVRALPQRPSAYVDNHQRVDVPGLRLPPAPAPDSNTRRVDTRQQWAEIHAEQASARELPRRSSHVCVHSHRTRTRSARLSGSIASACTAALRSFRNPDTKASSLFTIYVESRPGHRPPNANATGMSAHHGRVIWREREGGSRHGKDAPTAAPLSLVFFLRSAFLVLATSRSPPPRQRSGRTSSSSPGSRVPQSRSPIRAPVALCLRSTIRSEVYLICAGAFGCICTDFGSGTIFGLFGTGPGNLSLSHARPKCKMSLQDEDYSRIEIGL</sequence>
<evidence type="ECO:0000256" key="1">
    <source>
        <dbReference type="SAM" id="MobiDB-lite"/>
    </source>
</evidence>
<accession>A0AAD6ZS09</accession>
<reference evidence="2" key="1">
    <citation type="submission" date="2023-03" db="EMBL/GenBank/DDBJ databases">
        <title>Massive genome expansion in bonnet fungi (Mycena s.s.) driven by repeated elements and novel gene families across ecological guilds.</title>
        <authorList>
            <consortium name="Lawrence Berkeley National Laboratory"/>
            <person name="Harder C.B."/>
            <person name="Miyauchi S."/>
            <person name="Viragh M."/>
            <person name="Kuo A."/>
            <person name="Thoen E."/>
            <person name="Andreopoulos B."/>
            <person name="Lu D."/>
            <person name="Skrede I."/>
            <person name="Drula E."/>
            <person name="Henrissat B."/>
            <person name="Morin E."/>
            <person name="Kohler A."/>
            <person name="Barry K."/>
            <person name="LaButti K."/>
            <person name="Morin E."/>
            <person name="Salamov A."/>
            <person name="Lipzen A."/>
            <person name="Mereny Z."/>
            <person name="Hegedus B."/>
            <person name="Baldrian P."/>
            <person name="Stursova M."/>
            <person name="Weitz H."/>
            <person name="Taylor A."/>
            <person name="Grigoriev I.V."/>
            <person name="Nagy L.G."/>
            <person name="Martin F."/>
            <person name="Kauserud H."/>
        </authorList>
    </citation>
    <scope>NUCLEOTIDE SEQUENCE</scope>
    <source>
        <strain evidence="2">CBHHK002</strain>
    </source>
</reference>
<keyword evidence="3" id="KW-1185">Reference proteome</keyword>
<dbReference type="AlphaFoldDB" id="A0AAD6ZS09"/>
<gene>
    <name evidence="2" type="ORF">DFH08DRAFT_1082860</name>
</gene>
<dbReference type="EMBL" id="JARIHO010000030">
    <property type="protein sequence ID" value="KAJ7336753.1"/>
    <property type="molecule type" value="Genomic_DNA"/>
</dbReference>
<dbReference type="Proteomes" id="UP001218218">
    <property type="component" value="Unassembled WGS sequence"/>
</dbReference>
<comment type="caution">
    <text evidence="2">The sequence shown here is derived from an EMBL/GenBank/DDBJ whole genome shotgun (WGS) entry which is preliminary data.</text>
</comment>
<proteinExistence type="predicted"/>
<feature type="compositionally biased region" description="Low complexity" evidence="1">
    <location>
        <begin position="205"/>
        <end position="220"/>
    </location>
</feature>
<organism evidence="2 3">
    <name type="scientific">Mycena albidolilacea</name>
    <dbReference type="NCBI Taxonomy" id="1033008"/>
    <lineage>
        <taxon>Eukaryota</taxon>
        <taxon>Fungi</taxon>
        <taxon>Dikarya</taxon>
        <taxon>Basidiomycota</taxon>
        <taxon>Agaricomycotina</taxon>
        <taxon>Agaricomycetes</taxon>
        <taxon>Agaricomycetidae</taxon>
        <taxon>Agaricales</taxon>
        <taxon>Marasmiineae</taxon>
        <taxon>Mycenaceae</taxon>
        <taxon>Mycena</taxon>
    </lineage>
</organism>
<evidence type="ECO:0000313" key="3">
    <source>
        <dbReference type="Proteomes" id="UP001218218"/>
    </source>
</evidence>
<protein>
    <submittedName>
        <fullName evidence="2">Uncharacterized protein</fullName>
    </submittedName>
</protein>
<name>A0AAD6ZS09_9AGAR</name>
<evidence type="ECO:0000313" key="2">
    <source>
        <dbReference type="EMBL" id="KAJ7336753.1"/>
    </source>
</evidence>